<dbReference type="AlphaFoldDB" id="A0A949N5C4"/>
<comment type="caution">
    <text evidence="1">The sequence shown here is derived from an EMBL/GenBank/DDBJ whole genome shotgun (WGS) entry which is preliminary data.</text>
</comment>
<evidence type="ECO:0000313" key="2">
    <source>
        <dbReference type="Proteomes" id="UP000694501"/>
    </source>
</evidence>
<reference evidence="1" key="1">
    <citation type="submission" date="2021-06" db="EMBL/GenBank/DDBJ databases">
        <title>Sequencing of actinobacteria type strains.</title>
        <authorList>
            <person name="Nguyen G.-S."/>
            <person name="Wentzel A."/>
        </authorList>
    </citation>
    <scope>NUCLEOTIDE SEQUENCE</scope>
    <source>
        <strain evidence="1">P38-E01</strain>
    </source>
</reference>
<sequence>MTQATEHGGPPAEPPVPADVDIMSRDVRWFAHATGADWPPAAQRDHLAVPRPDTEVAPALPESARGGTSVPLPPGTSELLEHAAHPAVRPATAPDASTALGHALVTGFGIQRKEPENPFNDHRGYPSVRAKFPVQVFVRDGGRAQVLDPYRHALTGLDGDGTAAGGREVLLAGRYTRLPDSYRWFRGTLVNLELGINLRQLCLGMELFGLSGRLRLPGPGARRDLDALGLSPHEEWTLPLAVELTGDGSSPGAAASAVPDPLPPERVSDPVLAETVTLNRAQDFGLSEPLGPAVPEHLPQTATSWAEVLWRRSAGRMPRGLYGMSGRRRTVSPEVLEAAARWLTVPPPGDTLAAVWDEVRITGVLQDVEGHADGVYRLHDGEPSLLEARSGAPEELEGHYAYRVDPYNGGDIRHATAVWFLSAHPRALVERFGPGAFTAAQYAAGWAAQGVGLAAAASGLYARPARAFQEVPAQRLLGLDTDEMVLCAVITGTPRFSGPMYDLRL</sequence>
<accession>A0A949N5C4</accession>
<gene>
    <name evidence="1" type="ORF">JGS22_014580</name>
</gene>
<dbReference type="EMBL" id="JAELVF020000001">
    <property type="protein sequence ID" value="MBU7598804.1"/>
    <property type="molecule type" value="Genomic_DNA"/>
</dbReference>
<evidence type="ECO:0008006" key="3">
    <source>
        <dbReference type="Google" id="ProtNLM"/>
    </source>
</evidence>
<protein>
    <recommendedName>
        <fullName evidence="3">Nitroreductase domain-containing protein</fullName>
    </recommendedName>
</protein>
<dbReference type="GO" id="GO:0016491">
    <property type="term" value="F:oxidoreductase activity"/>
    <property type="evidence" value="ECO:0007669"/>
    <property type="project" value="InterPro"/>
</dbReference>
<keyword evidence="2" id="KW-1185">Reference proteome</keyword>
<organism evidence="1 2">
    <name type="scientific">Streptomyces tardus</name>
    <dbReference type="NCBI Taxonomy" id="2780544"/>
    <lineage>
        <taxon>Bacteria</taxon>
        <taxon>Bacillati</taxon>
        <taxon>Actinomycetota</taxon>
        <taxon>Actinomycetes</taxon>
        <taxon>Kitasatosporales</taxon>
        <taxon>Streptomycetaceae</taxon>
        <taxon>Streptomyces</taxon>
    </lineage>
</organism>
<name>A0A949N5C4_9ACTN</name>
<dbReference type="InterPro" id="IPR000415">
    <property type="entry name" value="Nitroreductase-like"/>
</dbReference>
<dbReference type="RefSeq" id="WP_211038558.1">
    <property type="nucleotide sequence ID" value="NZ_JAELVF020000001.1"/>
</dbReference>
<dbReference type="SUPFAM" id="SSF55469">
    <property type="entry name" value="FMN-dependent nitroreductase-like"/>
    <property type="match status" value="1"/>
</dbReference>
<evidence type="ECO:0000313" key="1">
    <source>
        <dbReference type="EMBL" id="MBU7598804.1"/>
    </source>
</evidence>
<proteinExistence type="predicted"/>
<dbReference type="Proteomes" id="UP000694501">
    <property type="component" value="Unassembled WGS sequence"/>
</dbReference>
<dbReference type="Gene3D" id="3.40.109.10">
    <property type="entry name" value="NADH Oxidase"/>
    <property type="match status" value="1"/>
</dbReference>